<dbReference type="HOGENOM" id="CLU_092444_0_0_4"/>
<dbReference type="EMBL" id="CP000542">
    <property type="protein sequence ID" value="ABM60546.1"/>
    <property type="molecule type" value="Genomic_DNA"/>
</dbReference>
<dbReference type="GO" id="GO:0008168">
    <property type="term" value="F:methyltransferase activity"/>
    <property type="evidence" value="ECO:0007669"/>
    <property type="project" value="UniProtKB-KW"/>
</dbReference>
<accession>A1WSD9</accession>
<dbReference type="AlphaFoldDB" id="A1WSD9"/>
<dbReference type="PANTHER" id="PTHR43464:SF19">
    <property type="entry name" value="UBIQUINONE BIOSYNTHESIS O-METHYLTRANSFERASE, MITOCHONDRIAL"/>
    <property type="match status" value="1"/>
</dbReference>
<evidence type="ECO:0000259" key="4">
    <source>
        <dbReference type="Pfam" id="PF13649"/>
    </source>
</evidence>
<dbReference type="CDD" id="cd02440">
    <property type="entry name" value="AdoMet_MTases"/>
    <property type="match status" value="1"/>
</dbReference>
<dbReference type="PANTHER" id="PTHR43464">
    <property type="entry name" value="METHYLTRANSFERASE"/>
    <property type="match status" value="1"/>
</dbReference>
<keyword evidence="6" id="KW-1185">Reference proteome</keyword>
<name>A1WSD9_VEREI</name>
<reference evidence="6" key="1">
    <citation type="submission" date="2006-12" db="EMBL/GenBank/DDBJ databases">
        <title>Complete sequence of chromosome 1 of Verminephrobacter eiseniae EF01-2.</title>
        <authorList>
            <person name="Copeland A."/>
            <person name="Lucas S."/>
            <person name="Lapidus A."/>
            <person name="Barry K."/>
            <person name="Detter J.C."/>
            <person name="Glavina del Rio T."/>
            <person name="Dalin E."/>
            <person name="Tice H."/>
            <person name="Pitluck S."/>
            <person name="Chertkov O."/>
            <person name="Brettin T."/>
            <person name="Bruce D."/>
            <person name="Han C."/>
            <person name="Tapia R."/>
            <person name="Gilna P."/>
            <person name="Schmutz J."/>
            <person name="Larimer F."/>
            <person name="Land M."/>
            <person name="Hauser L."/>
            <person name="Kyrpides N."/>
            <person name="Kim E."/>
            <person name="Stahl D."/>
            <person name="Richardson P."/>
        </authorList>
    </citation>
    <scope>NUCLEOTIDE SEQUENCE [LARGE SCALE GENOMIC DNA]</scope>
    <source>
        <strain evidence="6">EF01-2</strain>
    </source>
</reference>
<evidence type="ECO:0000313" key="5">
    <source>
        <dbReference type="EMBL" id="ABM60546.1"/>
    </source>
</evidence>
<protein>
    <submittedName>
        <fullName evidence="5">Methyltransferase type 11</fullName>
    </submittedName>
</protein>
<evidence type="ECO:0000256" key="2">
    <source>
        <dbReference type="ARBA" id="ARBA00022679"/>
    </source>
</evidence>
<dbReference type="Pfam" id="PF13649">
    <property type="entry name" value="Methyltransf_25"/>
    <property type="match status" value="1"/>
</dbReference>
<dbReference type="GO" id="GO:0032259">
    <property type="term" value="P:methylation"/>
    <property type="evidence" value="ECO:0007669"/>
    <property type="project" value="UniProtKB-KW"/>
</dbReference>
<keyword evidence="3" id="KW-0949">S-adenosyl-L-methionine</keyword>
<evidence type="ECO:0000256" key="3">
    <source>
        <dbReference type="ARBA" id="ARBA00022691"/>
    </source>
</evidence>
<organism evidence="5 6">
    <name type="scientific">Verminephrobacter eiseniae (strain EF01-2)</name>
    <dbReference type="NCBI Taxonomy" id="391735"/>
    <lineage>
        <taxon>Bacteria</taxon>
        <taxon>Pseudomonadati</taxon>
        <taxon>Pseudomonadota</taxon>
        <taxon>Betaproteobacteria</taxon>
        <taxon>Burkholderiales</taxon>
        <taxon>Comamonadaceae</taxon>
        <taxon>Verminephrobacter</taxon>
    </lineage>
</organism>
<evidence type="ECO:0000256" key="1">
    <source>
        <dbReference type="ARBA" id="ARBA00022603"/>
    </source>
</evidence>
<dbReference type="InterPro" id="IPR041698">
    <property type="entry name" value="Methyltransf_25"/>
</dbReference>
<sequence>MQRRGNAMPATAQTTRRRGNRFPTLLGESMDLISTAPNYTGHWDEKFRSRSWGRYPPEDLVRFMGRRFRAADKGAVKVLEVGCGPGANLWFMHREGFAVHGIDISPTAIAIANARLANENAGIPSPAADLRVGHFARLPWPDGHFDLVVDIFALYANTTDVIGQTLVEIARVLKPGALFYSKLWGTHCTGYGLGRQIEPGTFDEIPEGPCRGMGVAHFFTRAEIDTLFGGCFQATAIDRVIRSDVGAHQQIEEFHCQFTRARR</sequence>
<dbReference type="SUPFAM" id="SSF53335">
    <property type="entry name" value="S-adenosyl-L-methionine-dependent methyltransferases"/>
    <property type="match status" value="1"/>
</dbReference>
<keyword evidence="2 5" id="KW-0808">Transferase</keyword>
<dbReference type="eggNOG" id="COG2226">
    <property type="taxonomic scope" value="Bacteria"/>
</dbReference>
<dbReference type="Proteomes" id="UP000000374">
    <property type="component" value="Chromosome"/>
</dbReference>
<keyword evidence="1 5" id="KW-0489">Methyltransferase</keyword>
<dbReference type="InterPro" id="IPR029063">
    <property type="entry name" value="SAM-dependent_MTases_sf"/>
</dbReference>
<dbReference type="Gene3D" id="3.40.50.150">
    <property type="entry name" value="Vaccinia Virus protein VP39"/>
    <property type="match status" value="1"/>
</dbReference>
<dbReference type="STRING" id="391735.Veis_4856"/>
<proteinExistence type="predicted"/>
<evidence type="ECO:0000313" key="6">
    <source>
        <dbReference type="Proteomes" id="UP000000374"/>
    </source>
</evidence>
<feature type="domain" description="Methyltransferase" evidence="4">
    <location>
        <begin position="78"/>
        <end position="176"/>
    </location>
</feature>
<dbReference type="KEGG" id="vei:Veis_4856"/>
<gene>
    <name evidence="5" type="ordered locus">Veis_4856</name>
</gene>